<evidence type="ECO:0000256" key="3">
    <source>
        <dbReference type="RuleBase" id="RU000363"/>
    </source>
</evidence>
<sequence length="274" mass="30269">MNINNKTILLTGATGGIGKAIAIDLASKGANITLVGRNLTELESMVIELKSRYQNQFMSYLICDLSSSNGVTSLNEFAFELAREGKPIDILINCAGINQFQFFAQRNPSSIRQEMDINLMAPMLICQSAISWLNKPGIMMNIGSTFGAIGYPGYASYCAAKAGLQRFSEALDRELDGSGIRVLYIAPRATQTKINTKSVDALNKSLGNQTDTPEIVAKAVINSIEKEIAIQWLGWPERLFVKINQLFPFIVSHVIHKQQDKIHNFINQNNHDSI</sequence>
<comment type="similarity">
    <text evidence="1 3">Belongs to the short-chain dehydrogenases/reductases (SDR) family.</text>
</comment>
<dbReference type="Pfam" id="PF00106">
    <property type="entry name" value="adh_short"/>
    <property type="match status" value="1"/>
</dbReference>
<dbReference type="OrthoDB" id="7301144at2"/>
<evidence type="ECO:0000313" key="4">
    <source>
        <dbReference type="EMBL" id="SET50358.1"/>
    </source>
</evidence>
<keyword evidence="5" id="KW-1185">Reference proteome</keyword>
<dbReference type="AlphaFoldDB" id="A0A1I0EYZ2"/>
<evidence type="ECO:0000256" key="2">
    <source>
        <dbReference type="ARBA" id="ARBA00023002"/>
    </source>
</evidence>
<dbReference type="PANTHER" id="PTHR44196:SF1">
    <property type="entry name" value="DEHYDROGENASE_REDUCTASE SDR FAMILY MEMBER 7B"/>
    <property type="match status" value="1"/>
</dbReference>
<dbReference type="STRING" id="1123402.SAMN02583745_02559"/>
<organism evidence="4 5">
    <name type="scientific">Thorsellia anophelis DSM 18579</name>
    <dbReference type="NCBI Taxonomy" id="1123402"/>
    <lineage>
        <taxon>Bacteria</taxon>
        <taxon>Pseudomonadati</taxon>
        <taxon>Pseudomonadota</taxon>
        <taxon>Gammaproteobacteria</taxon>
        <taxon>Enterobacterales</taxon>
        <taxon>Thorselliaceae</taxon>
        <taxon>Thorsellia</taxon>
    </lineage>
</organism>
<dbReference type="GO" id="GO:0016491">
    <property type="term" value="F:oxidoreductase activity"/>
    <property type="evidence" value="ECO:0007669"/>
    <property type="project" value="UniProtKB-KW"/>
</dbReference>
<name>A0A1I0EYZ2_9GAMM</name>
<gene>
    <name evidence="4" type="ORF">SAMN02583745_02559</name>
</gene>
<reference evidence="5" key="1">
    <citation type="submission" date="2016-10" db="EMBL/GenBank/DDBJ databases">
        <authorList>
            <person name="Varghese N."/>
            <person name="Submissions S."/>
        </authorList>
    </citation>
    <scope>NUCLEOTIDE SEQUENCE [LARGE SCALE GENOMIC DNA]</scope>
    <source>
        <strain evidence="5">DSM 18579</strain>
    </source>
</reference>
<dbReference type="InterPro" id="IPR036291">
    <property type="entry name" value="NAD(P)-bd_dom_sf"/>
</dbReference>
<dbReference type="EMBL" id="FOHV01000033">
    <property type="protein sequence ID" value="SET50358.1"/>
    <property type="molecule type" value="Genomic_DNA"/>
</dbReference>
<dbReference type="RefSeq" id="WP_093321845.1">
    <property type="nucleotide sequence ID" value="NZ_FOHV01000033.1"/>
</dbReference>
<dbReference type="Gene3D" id="3.40.50.720">
    <property type="entry name" value="NAD(P)-binding Rossmann-like Domain"/>
    <property type="match status" value="1"/>
</dbReference>
<dbReference type="PRINTS" id="PR00080">
    <property type="entry name" value="SDRFAMILY"/>
</dbReference>
<keyword evidence="2" id="KW-0560">Oxidoreductase</keyword>
<dbReference type="NCBIfam" id="NF006565">
    <property type="entry name" value="PRK09072.1"/>
    <property type="match status" value="1"/>
</dbReference>
<proteinExistence type="inferred from homology"/>
<dbReference type="GO" id="GO:0016020">
    <property type="term" value="C:membrane"/>
    <property type="evidence" value="ECO:0007669"/>
    <property type="project" value="TreeGrafter"/>
</dbReference>
<dbReference type="PANTHER" id="PTHR44196">
    <property type="entry name" value="DEHYDROGENASE/REDUCTASE SDR FAMILY MEMBER 7B"/>
    <property type="match status" value="1"/>
</dbReference>
<dbReference type="PRINTS" id="PR00081">
    <property type="entry name" value="GDHRDH"/>
</dbReference>
<accession>A0A1I0EYZ2</accession>
<dbReference type="SUPFAM" id="SSF51735">
    <property type="entry name" value="NAD(P)-binding Rossmann-fold domains"/>
    <property type="match status" value="1"/>
</dbReference>
<evidence type="ECO:0000313" key="5">
    <source>
        <dbReference type="Proteomes" id="UP000242642"/>
    </source>
</evidence>
<dbReference type="InterPro" id="IPR002347">
    <property type="entry name" value="SDR_fam"/>
</dbReference>
<dbReference type="Proteomes" id="UP000242642">
    <property type="component" value="Unassembled WGS sequence"/>
</dbReference>
<protein>
    <submittedName>
        <fullName evidence="4">Short-chain dehydrogenase</fullName>
    </submittedName>
</protein>
<evidence type="ECO:0000256" key="1">
    <source>
        <dbReference type="ARBA" id="ARBA00006484"/>
    </source>
</evidence>